<accession>A0A9D7SYJ8</accession>
<evidence type="ECO:0000313" key="2">
    <source>
        <dbReference type="Proteomes" id="UP000808337"/>
    </source>
</evidence>
<sequence>MKIRTISFYNTMQNGSLSCLKLFSIFFIFCITSILCFTSKAQDPVFSQFYLSPLQLNPALTGLTEDPRFSANYRNQYPGFNNAYRTYALSYDQFFPRIKGGLGFWILSDDAGDGILKTIKAAGIFSYKTDLSRHISAKMGIEAGVVQSTLNWNQLVFGDQIDDYSGTISPGGIPFPTEETAPEKNKVVYPDLGVGLIIYGGTLYSGISVRHMNRPDPDFLSINSDLSPRIPMRWTFHAGASWPVFTHIFRQTFKMAISPSIIVVRQGPFNQVNGGATLDSDFINLGIHYRISSGHSEALIGSIGFKTNKLKIGYSFDYTVSGFPLSGGTHEIGIVYLLDNGDTESRYNDCLNIFR</sequence>
<dbReference type="EMBL" id="JADKGY010000029">
    <property type="protein sequence ID" value="MBK9984322.1"/>
    <property type="molecule type" value="Genomic_DNA"/>
</dbReference>
<dbReference type="NCBIfam" id="TIGR03519">
    <property type="entry name" value="T9SS_PorP_fam"/>
    <property type="match status" value="1"/>
</dbReference>
<reference evidence="1 2" key="1">
    <citation type="submission" date="2020-10" db="EMBL/GenBank/DDBJ databases">
        <title>Connecting structure to function with the recovery of over 1000 high-quality activated sludge metagenome-assembled genomes encoding full-length rRNA genes using long-read sequencing.</title>
        <authorList>
            <person name="Singleton C.M."/>
            <person name="Petriglieri F."/>
            <person name="Kristensen J.M."/>
            <person name="Kirkegaard R.H."/>
            <person name="Michaelsen T.Y."/>
            <person name="Andersen M.H."/>
            <person name="Karst S.M."/>
            <person name="Dueholm M.S."/>
            <person name="Nielsen P.H."/>
            <person name="Albertsen M."/>
        </authorList>
    </citation>
    <scope>NUCLEOTIDE SEQUENCE [LARGE SCALE GENOMIC DNA]</scope>
    <source>
        <strain evidence="1">Ribe_18-Q3-R11-54_MAXAC.273</strain>
    </source>
</reference>
<dbReference type="Pfam" id="PF11751">
    <property type="entry name" value="PorP_SprF"/>
    <property type="match status" value="1"/>
</dbReference>
<dbReference type="PROSITE" id="PS51257">
    <property type="entry name" value="PROKAR_LIPOPROTEIN"/>
    <property type="match status" value="1"/>
</dbReference>
<dbReference type="AlphaFoldDB" id="A0A9D7SYJ8"/>
<dbReference type="InterPro" id="IPR019861">
    <property type="entry name" value="PorP/SprF_Bacteroidetes"/>
</dbReference>
<evidence type="ECO:0000313" key="1">
    <source>
        <dbReference type="EMBL" id="MBK9984322.1"/>
    </source>
</evidence>
<proteinExistence type="predicted"/>
<protein>
    <submittedName>
        <fullName evidence="1">PorP/SprF family type IX secretion system membrane protein</fullName>
    </submittedName>
</protein>
<dbReference type="Proteomes" id="UP000808337">
    <property type="component" value="Unassembled WGS sequence"/>
</dbReference>
<name>A0A9D7SYJ8_9BACT</name>
<gene>
    <name evidence="1" type="ORF">IPP15_18480</name>
</gene>
<organism evidence="1 2">
    <name type="scientific">Candidatus Opimibacter skivensis</name>
    <dbReference type="NCBI Taxonomy" id="2982028"/>
    <lineage>
        <taxon>Bacteria</taxon>
        <taxon>Pseudomonadati</taxon>
        <taxon>Bacteroidota</taxon>
        <taxon>Saprospiria</taxon>
        <taxon>Saprospirales</taxon>
        <taxon>Saprospiraceae</taxon>
        <taxon>Candidatus Opimibacter</taxon>
    </lineage>
</organism>
<comment type="caution">
    <text evidence="1">The sequence shown here is derived from an EMBL/GenBank/DDBJ whole genome shotgun (WGS) entry which is preliminary data.</text>
</comment>